<comment type="similarity">
    <text evidence="1">Belongs to the short-chain dehydrogenases/reductases (SDR) family.</text>
</comment>
<reference evidence="2" key="1">
    <citation type="submission" date="2023-02" db="EMBL/GenBank/DDBJ databases">
        <title>Genome of toxic invasive species Heracleum sosnowskyi carries increased number of genes despite the absence of recent whole-genome duplications.</title>
        <authorList>
            <person name="Schelkunov M."/>
            <person name="Shtratnikova V."/>
            <person name="Makarenko M."/>
            <person name="Klepikova A."/>
            <person name="Omelchenko D."/>
            <person name="Novikova G."/>
            <person name="Obukhova E."/>
            <person name="Bogdanov V."/>
            <person name="Penin A."/>
            <person name="Logacheva M."/>
        </authorList>
    </citation>
    <scope>NUCLEOTIDE SEQUENCE</scope>
    <source>
        <strain evidence="2">Hsosn_3</strain>
        <tissue evidence="2">Leaf</tissue>
    </source>
</reference>
<name>A0AAD8HGU8_9APIA</name>
<dbReference type="GO" id="GO:0016616">
    <property type="term" value="F:oxidoreductase activity, acting on the CH-OH group of donors, NAD or NADP as acceptor"/>
    <property type="evidence" value="ECO:0007669"/>
    <property type="project" value="UniProtKB-ARBA"/>
</dbReference>
<gene>
    <name evidence="2" type="ORF">POM88_041544</name>
</gene>
<keyword evidence="3" id="KW-1185">Reference proteome</keyword>
<proteinExistence type="inferred from homology"/>
<accession>A0AAD8HGU8</accession>
<reference evidence="2" key="2">
    <citation type="submission" date="2023-05" db="EMBL/GenBank/DDBJ databases">
        <authorList>
            <person name="Schelkunov M.I."/>
        </authorList>
    </citation>
    <scope>NUCLEOTIDE SEQUENCE</scope>
    <source>
        <strain evidence="2">Hsosn_3</strain>
        <tissue evidence="2">Leaf</tissue>
    </source>
</reference>
<organism evidence="2 3">
    <name type="scientific">Heracleum sosnowskyi</name>
    <dbReference type="NCBI Taxonomy" id="360622"/>
    <lineage>
        <taxon>Eukaryota</taxon>
        <taxon>Viridiplantae</taxon>
        <taxon>Streptophyta</taxon>
        <taxon>Embryophyta</taxon>
        <taxon>Tracheophyta</taxon>
        <taxon>Spermatophyta</taxon>
        <taxon>Magnoliopsida</taxon>
        <taxon>eudicotyledons</taxon>
        <taxon>Gunneridae</taxon>
        <taxon>Pentapetalae</taxon>
        <taxon>asterids</taxon>
        <taxon>campanulids</taxon>
        <taxon>Apiales</taxon>
        <taxon>Apiaceae</taxon>
        <taxon>Apioideae</taxon>
        <taxon>apioid superclade</taxon>
        <taxon>Tordylieae</taxon>
        <taxon>Tordyliinae</taxon>
        <taxon>Heracleum</taxon>
    </lineage>
</organism>
<dbReference type="InterPro" id="IPR002347">
    <property type="entry name" value="SDR_fam"/>
</dbReference>
<dbReference type="Gene3D" id="3.40.50.720">
    <property type="entry name" value="NAD(P)-binding Rossmann-like Domain"/>
    <property type="match status" value="1"/>
</dbReference>
<dbReference type="AlphaFoldDB" id="A0AAD8HGU8"/>
<dbReference type="EMBL" id="JAUIZM010000009">
    <property type="protein sequence ID" value="KAK1365983.1"/>
    <property type="molecule type" value="Genomic_DNA"/>
</dbReference>
<evidence type="ECO:0000313" key="3">
    <source>
        <dbReference type="Proteomes" id="UP001237642"/>
    </source>
</evidence>
<dbReference type="Proteomes" id="UP001237642">
    <property type="component" value="Unassembled WGS sequence"/>
</dbReference>
<dbReference type="SUPFAM" id="SSF51735">
    <property type="entry name" value="NAD(P)-binding Rossmann-fold domains"/>
    <property type="match status" value="1"/>
</dbReference>
<dbReference type="PANTHER" id="PTHR44375:SF2">
    <property type="entry name" value="BETA-KETOACYL-ACP REDUCTASE-LIKE PROTEIN-RELATED"/>
    <property type="match status" value="1"/>
</dbReference>
<evidence type="ECO:0000313" key="2">
    <source>
        <dbReference type="EMBL" id="KAK1365983.1"/>
    </source>
</evidence>
<dbReference type="PANTHER" id="PTHR44375">
    <property type="entry name" value="BETA-KETOACYL-ACP REDUCTASE-LIKE PROTEIN-RELATED"/>
    <property type="match status" value="1"/>
</dbReference>
<dbReference type="FunFam" id="3.40.50.720:FF:000084">
    <property type="entry name" value="Short-chain dehydrogenase reductase"/>
    <property type="match status" value="1"/>
</dbReference>
<dbReference type="PRINTS" id="PR00081">
    <property type="entry name" value="GDHRDH"/>
</dbReference>
<sequence>MSSSTKVPVSNQLEPWLDLDDKVVLVTGASSGLGWDFCINLAKANCKVIAAARRVDRLKSLCDQINQNSTCPRAVAIALDVTADPATIEAAVAKAWAIFGRIDCLINNAGVRGSTSSTIELTKEEWDNVFKTNLDGAWLCSKYIGIRMRDAGIKGSIINISSIFGLNRVQSNGSLAYSSSKAGMHAMTTVMALDFGAHNIRVNAIAPSIFQSEITKELFQQEWLKNVVKKILPLQYTATVDPALTEVIRYLMHDSSKYITGNIFIVDSGTTLPGVPIFSRL</sequence>
<dbReference type="PRINTS" id="PR00080">
    <property type="entry name" value="SDRFAMILY"/>
</dbReference>
<protein>
    <submittedName>
        <fullName evidence="2">3-oxoacyl-[acyl-carrier-protein] reductase, chloroplastic-like</fullName>
    </submittedName>
</protein>
<evidence type="ECO:0000256" key="1">
    <source>
        <dbReference type="RuleBase" id="RU000363"/>
    </source>
</evidence>
<dbReference type="InterPro" id="IPR036291">
    <property type="entry name" value="NAD(P)-bd_dom_sf"/>
</dbReference>
<dbReference type="Pfam" id="PF00106">
    <property type="entry name" value="adh_short"/>
    <property type="match status" value="1"/>
</dbReference>
<comment type="caution">
    <text evidence="2">The sequence shown here is derived from an EMBL/GenBank/DDBJ whole genome shotgun (WGS) entry which is preliminary data.</text>
</comment>
<dbReference type="CDD" id="cd05233">
    <property type="entry name" value="SDR_c"/>
    <property type="match status" value="1"/>
</dbReference>